<dbReference type="InterPro" id="IPR038488">
    <property type="entry name" value="Integrase_DNA-bd_sf"/>
</dbReference>
<dbReference type="InterPro" id="IPR011010">
    <property type="entry name" value="DNA_brk_join_enz"/>
</dbReference>
<dbReference type="SUPFAM" id="SSF56349">
    <property type="entry name" value="DNA breaking-rejoining enzymes"/>
    <property type="match status" value="1"/>
</dbReference>
<evidence type="ECO:0000313" key="7">
    <source>
        <dbReference type="Proteomes" id="UP001240639"/>
    </source>
</evidence>
<evidence type="ECO:0000259" key="5">
    <source>
        <dbReference type="PROSITE" id="PS51898"/>
    </source>
</evidence>
<gene>
    <name evidence="6" type="ORF">Q9K02_14465</name>
</gene>
<dbReference type="RefSeq" id="WP_305933585.1">
    <property type="nucleotide sequence ID" value="NZ_JAVAIM010000003.1"/>
</dbReference>
<dbReference type="Gene3D" id="1.10.443.10">
    <property type="entry name" value="Intergrase catalytic core"/>
    <property type="match status" value="1"/>
</dbReference>
<dbReference type="InterPro" id="IPR004107">
    <property type="entry name" value="Integrase_SAM-like_N"/>
</dbReference>
<comment type="caution">
    <text evidence="6">The sequence shown here is derived from an EMBL/GenBank/DDBJ whole genome shotgun (WGS) entry which is preliminary data.</text>
</comment>
<evidence type="ECO:0000256" key="2">
    <source>
        <dbReference type="ARBA" id="ARBA00022908"/>
    </source>
</evidence>
<dbReference type="Gene3D" id="3.30.160.390">
    <property type="entry name" value="Integrase, DNA-binding domain"/>
    <property type="match status" value="1"/>
</dbReference>
<dbReference type="EMBL" id="JAVAIM010000003">
    <property type="protein sequence ID" value="MDP4576342.1"/>
    <property type="molecule type" value="Genomic_DNA"/>
</dbReference>
<dbReference type="InterPro" id="IPR010998">
    <property type="entry name" value="Integrase_recombinase_N"/>
</dbReference>
<dbReference type="Proteomes" id="UP001240639">
    <property type="component" value="Unassembled WGS sequence"/>
</dbReference>
<dbReference type="PANTHER" id="PTHR30629">
    <property type="entry name" value="PROPHAGE INTEGRASE"/>
    <property type="match status" value="1"/>
</dbReference>
<dbReference type="Gene3D" id="1.10.150.130">
    <property type="match status" value="1"/>
</dbReference>
<keyword evidence="2" id="KW-0229">DNA integration</keyword>
<dbReference type="InterPro" id="IPR050808">
    <property type="entry name" value="Phage_Integrase"/>
</dbReference>
<dbReference type="PANTHER" id="PTHR30629:SF2">
    <property type="entry name" value="PROPHAGE INTEGRASE INTS-RELATED"/>
    <property type="match status" value="1"/>
</dbReference>
<dbReference type="PROSITE" id="PS51898">
    <property type="entry name" value="TYR_RECOMBINASE"/>
    <property type="match status" value="1"/>
</dbReference>
<name>A0ABT9HT66_9SPHN</name>
<accession>A0ABT9HT66</accession>
<feature type="domain" description="Tyr recombinase" evidence="5">
    <location>
        <begin position="230"/>
        <end position="400"/>
    </location>
</feature>
<dbReference type="Pfam" id="PF14659">
    <property type="entry name" value="Phage_int_SAM_3"/>
    <property type="match status" value="1"/>
</dbReference>
<reference evidence="6 7" key="1">
    <citation type="submission" date="2023-08" db="EMBL/GenBank/DDBJ databases">
        <title>genomic of G39.</title>
        <authorList>
            <person name="Wang Y."/>
        </authorList>
    </citation>
    <scope>NUCLEOTIDE SEQUENCE [LARGE SCALE GENOMIC DNA]</scope>
    <source>
        <strain evidence="6 7">G39</strain>
    </source>
</reference>
<sequence length="414" mass="45922">MAKKHEETEVLLVQGGEQSGGSQGAGVSHRRQSHRLKLTGYVARRKSLPIGITWDTELPGFGLRKRKSGHLTWIVKHRPRGVQRMVTLGSAGVAAGALGAPAARAAARRLLIKATLADLPTAPEKLKAPLFAEFAEEFWLDYSPHWKPSTRDASRAYIDKRLIPRFGTLSVDAIERADINRWRDSMADVGGAFNRSIPVMSVMMQYAEKLGYREKNTNPCRGVSRFKRDLPERYLSADEYQRLGKVLAEHDGANAFVVPALLMLIYTGARVSEIATLRWRYVQIPRLTLPDSKTGPKAIYLNPQAIAVLDGLQRRGDDQLVFPAMYREVPINLGQHWEKIRRKATLPDVRLHDLRHSFASVAIAKGIPLATIGKLLGHALPETTARYAHLADEVISESADRICTSLASSMGMNA</sequence>
<evidence type="ECO:0000313" key="6">
    <source>
        <dbReference type="EMBL" id="MDP4576342.1"/>
    </source>
</evidence>
<keyword evidence="7" id="KW-1185">Reference proteome</keyword>
<dbReference type="Pfam" id="PF00589">
    <property type="entry name" value="Phage_integrase"/>
    <property type="match status" value="1"/>
</dbReference>
<keyword evidence="4" id="KW-0233">DNA recombination</keyword>
<dbReference type="CDD" id="cd00796">
    <property type="entry name" value="INT_Rci_Hp1_C"/>
    <property type="match status" value="1"/>
</dbReference>
<protein>
    <submittedName>
        <fullName evidence="6">Site-specific integrase</fullName>
    </submittedName>
</protein>
<evidence type="ECO:0000256" key="4">
    <source>
        <dbReference type="ARBA" id="ARBA00023172"/>
    </source>
</evidence>
<proteinExistence type="inferred from homology"/>
<dbReference type="InterPro" id="IPR002104">
    <property type="entry name" value="Integrase_catalytic"/>
</dbReference>
<organism evidence="6 7">
    <name type="scientific">Qipengyuania profundimaris</name>
    <dbReference type="NCBI Taxonomy" id="3067652"/>
    <lineage>
        <taxon>Bacteria</taxon>
        <taxon>Pseudomonadati</taxon>
        <taxon>Pseudomonadota</taxon>
        <taxon>Alphaproteobacteria</taxon>
        <taxon>Sphingomonadales</taxon>
        <taxon>Erythrobacteraceae</taxon>
        <taxon>Qipengyuania</taxon>
    </lineage>
</organism>
<comment type="similarity">
    <text evidence="1">Belongs to the 'phage' integrase family.</text>
</comment>
<evidence type="ECO:0000256" key="1">
    <source>
        <dbReference type="ARBA" id="ARBA00008857"/>
    </source>
</evidence>
<evidence type="ECO:0000256" key="3">
    <source>
        <dbReference type="ARBA" id="ARBA00023125"/>
    </source>
</evidence>
<keyword evidence="3" id="KW-0238">DNA-binding</keyword>
<dbReference type="InterPro" id="IPR013762">
    <property type="entry name" value="Integrase-like_cat_sf"/>
</dbReference>